<protein>
    <recommendedName>
        <fullName evidence="5">RING-type domain-containing protein</fullName>
    </recommendedName>
</protein>
<evidence type="ECO:0000313" key="7">
    <source>
        <dbReference type="Proteomes" id="UP000197138"/>
    </source>
</evidence>
<feature type="domain" description="RING-type" evidence="5">
    <location>
        <begin position="163"/>
        <end position="204"/>
    </location>
</feature>
<dbReference type="PANTHER" id="PTHR45931">
    <property type="entry name" value="SI:CH211-59O9.10"/>
    <property type="match status" value="1"/>
</dbReference>
<keyword evidence="1" id="KW-0479">Metal-binding</keyword>
<evidence type="ECO:0000256" key="1">
    <source>
        <dbReference type="ARBA" id="ARBA00022723"/>
    </source>
</evidence>
<keyword evidence="3" id="KW-0862">Zinc</keyword>
<gene>
    <name evidence="6" type="ORF">CDL15_Pgr020821</name>
</gene>
<dbReference type="PANTHER" id="PTHR45931:SF3">
    <property type="entry name" value="RING ZINC FINGER-CONTAINING PROTEIN"/>
    <property type="match status" value="1"/>
</dbReference>
<evidence type="ECO:0000256" key="2">
    <source>
        <dbReference type="ARBA" id="ARBA00022771"/>
    </source>
</evidence>
<dbReference type="GO" id="GO:0005634">
    <property type="term" value="C:nucleus"/>
    <property type="evidence" value="ECO:0007669"/>
    <property type="project" value="TreeGrafter"/>
</dbReference>
<evidence type="ECO:0000313" key="6">
    <source>
        <dbReference type="EMBL" id="OWM88867.1"/>
    </source>
</evidence>
<dbReference type="Proteomes" id="UP000197138">
    <property type="component" value="Unassembled WGS sequence"/>
</dbReference>
<dbReference type="GO" id="GO:0008270">
    <property type="term" value="F:zinc ion binding"/>
    <property type="evidence" value="ECO:0007669"/>
    <property type="project" value="UniProtKB-KW"/>
</dbReference>
<comment type="caution">
    <text evidence="6">The sequence shown here is derived from an EMBL/GenBank/DDBJ whole genome shotgun (WGS) entry which is preliminary data.</text>
</comment>
<accession>A0A218XUZ5</accession>
<evidence type="ECO:0000256" key="3">
    <source>
        <dbReference type="ARBA" id="ARBA00022833"/>
    </source>
</evidence>
<dbReference type="SUPFAM" id="SSF57850">
    <property type="entry name" value="RING/U-box"/>
    <property type="match status" value="1"/>
</dbReference>
<organism evidence="6 7">
    <name type="scientific">Punica granatum</name>
    <name type="common">Pomegranate</name>
    <dbReference type="NCBI Taxonomy" id="22663"/>
    <lineage>
        <taxon>Eukaryota</taxon>
        <taxon>Viridiplantae</taxon>
        <taxon>Streptophyta</taxon>
        <taxon>Embryophyta</taxon>
        <taxon>Tracheophyta</taxon>
        <taxon>Spermatophyta</taxon>
        <taxon>Magnoliopsida</taxon>
        <taxon>eudicotyledons</taxon>
        <taxon>Gunneridae</taxon>
        <taxon>Pentapetalae</taxon>
        <taxon>rosids</taxon>
        <taxon>malvids</taxon>
        <taxon>Myrtales</taxon>
        <taxon>Lythraceae</taxon>
        <taxon>Punica</taxon>
    </lineage>
</organism>
<dbReference type="InterPro" id="IPR051834">
    <property type="entry name" value="RING_finger_E3_ligase"/>
</dbReference>
<evidence type="ECO:0000259" key="5">
    <source>
        <dbReference type="PROSITE" id="PS50089"/>
    </source>
</evidence>
<evidence type="ECO:0000256" key="4">
    <source>
        <dbReference type="PROSITE-ProRule" id="PRU00175"/>
    </source>
</evidence>
<dbReference type="Gene3D" id="3.30.40.10">
    <property type="entry name" value="Zinc/RING finger domain, C3HC4 (zinc finger)"/>
    <property type="match status" value="1"/>
</dbReference>
<dbReference type="GO" id="GO:0006511">
    <property type="term" value="P:ubiquitin-dependent protein catabolic process"/>
    <property type="evidence" value="ECO:0007669"/>
    <property type="project" value="TreeGrafter"/>
</dbReference>
<dbReference type="AlphaFoldDB" id="A0A218XUZ5"/>
<reference evidence="7" key="1">
    <citation type="journal article" date="2017" name="Plant J.">
        <title>The pomegranate (Punica granatum L.) genome and the genomics of punicalagin biosynthesis.</title>
        <authorList>
            <person name="Qin G."/>
            <person name="Xu C."/>
            <person name="Ming R."/>
            <person name="Tang H."/>
            <person name="Guyot R."/>
            <person name="Kramer E.M."/>
            <person name="Hu Y."/>
            <person name="Yi X."/>
            <person name="Qi Y."/>
            <person name="Xu X."/>
            <person name="Gao Z."/>
            <person name="Pan H."/>
            <person name="Jian J."/>
            <person name="Tian Y."/>
            <person name="Yue Z."/>
            <person name="Xu Y."/>
        </authorList>
    </citation>
    <scope>NUCLEOTIDE SEQUENCE [LARGE SCALE GENOMIC DNA]</scope>
    <source>
        <strain evidence="7">cv. Dabenzi</strain>
    </source>
</reference>
<sequence>MITRVICPDGSPPCFRASDHWTLSIWFRRVQRMIFRDPRLDVFDRHSPDEVFRAPVCMHEQHDSVPLSALDAGAPSSDSWQTDLCDLFAVNGVPLDKRREFLERITVLASRTSELCKGRGWFTVEANLDHVITDVVPDAISMLPNHAKEGSGDVADPEALHTCPICLDYMTSDCKLVETRCKHIFHIRCIVRWFKTSCTCPICRCALLEEDNIYMIIRDPLISRTSP</sequence>
<dbReference type="PROSITE" id="PS50089">
    <property type="entry name" value="ZF_RING_2"/>
    <property type="match status" value="1"/>
</dbReference>
<dbReference type="InterPro" id="IPR013083">
    <property type="entry name" value="Znf_RING/FYVE/PHD"/>
</dbReference>
<dbReference type="EMBL" id="MTKT01000785">
    <property type="protein sequence ID" value="OWM88867.1"/>
    <property type="molecule type" value="Genomic_DNA"/>
</dbReference>
<dbReference type="SMART" id="SM00184">
    <property type="entry name" value="RING"/>
    <property type="match status" value="1"/>
</dbReference>
<name>A0A218XUZ5_PUNGR</name>
<keyword evidence="2 4" id="KW-0863">Zinc-finger</keyword>
<dbReference type="GO" id="GO:0061630">
    <property type="term" value="F:ubiquitin protein ligase activity"/>
    <property type="evidence" value="ECO:0007669"/>
    <property type="project" value="TreeGrafter"/>
</dbReference>
<proteinExistence type="predicted"/>
<dbReference type="InterPro" id="IPR001841">
    <property type="entry name" value="Znf_RING"/>
</dbReference>
<dbReference type="Pfam" id="PF13639">
    <property type="entry name" value="zf-RING_2"/>
    <property type="match status" value="1"/>
</dbReference>